<dbReference type="Gene3D" id="3.30.565.10">
    <property type="entry name" value="Histidine kinase-like ATPase, C-terminal domain"/>
    <property type="match status" value="1"/>
</dbReference>
<keyword evidence="4" id="KW-0808">Transferase</keyword>
<accession>A0A2W2GSR8</accession>
<keyword evidence="3" id="KW-0597">Phosphoprotein</keyword>
<feature type="transmembrane region" description="Helical" evidence="9">
    <location>
        <begin position="63"/>
        <end position="80"/>
    </location>
</feature>
<keyword evidence="5" id="KW-0547">Nucleotide-binding</keyword>
<proteinExistence type="predicted"/>
<evidence type="ECO:0000259" key="10">
    <source>
        <dbReference type="Pfam" id="PF02518"/>
    </source>
</evidence>
<dbReference type="EC" id="2.7.13.3" evidence="2"/>
<dbReference type="GO" id="GO:0046983">
    <property type="term" value="F:protein dimerization activity"/>
    <property type="evidence" value="ECO:0007669"/>
    <property type="project" value="InterPro"/>
</dbReference>
<feature type="domain" description="Signal transduction histidine kinase subgroup 3 dimerisation and phosphoacceptor" evidence="11">
    <location>
        <begin position="165"/>
        <end position="231"/>
    </location>
</feature>
<dbReference type="InterPro" id="IPR003594">
    <property type="entry name" value="HATPase_dom"/>
</dbReference>
<dbReference type="AlphaFoldDB" id="A0A2W2GSR8"/>
<keyword evidence="13" id="KW-1185">Reference proteome</keyword>
<dbReference type="SUPFAM" id="SSF55874">
    <property type="entry name" value="ATPase domain of HSP90 chaperone/DNA topoisomerase II/histidine kinase"/>
    <property type="match status" value="1"/>
</dbReference>
<sequence length="395" mass="40595">MSDAYRRWWPPRGLRADLLIAAGIAAGAVVAGVAGASGPAWPYGFALVVAAAAAVPARSRWPVGASVVVLAVTLAYFALGNPMNPMVLAYMVMLYTLAESRGIAVAAAFIVAVVAGLVWFESTGASRGDIFRAVGWLLTAVAAGAVARQRGRTIAQAERRARAEERLRIARDLHDALGHRLSLINVQAAAALHRLGEHPEGAESALAAVKEASREALGDLRATLGMLRQADERAPTGPPAVPPVAMEAAGADTAEVGRAEVGRAERPGMAALDRLIAGARETGLAVRLRVECGQASVPVLTPEVDQAVYRIVQEALTNVTRHSGAGSAAVEIEFDDGSDHVTVRVGDDGSAVPGPAGHGIRGMRERAAALGGDLATGPLPGGGFGVSARLPVRGA</sequence>
<dbReference type="GO" id="GO:0005524">
    <property type="term" value="F:ATP binding"/>
    <property type="evidence" value="ECO:0007669"/>
    <property type="project" value="UniProtKB-KW"/>
</dbReference>
<evidence type="ECO:0000256" key="7">
    <source>
        <dbReference type="ARBA" id="ARBA00022840"/>
    </source>
</evidence>
<gene>
    <name evidence="12" type="ORF">C1I98_09635</name>
</gene>
<dbReference type="PANTHER" id="PTHR24421:SF10">
    <property type="entry name" value="NITRATE_NITRITE SENSOR PROTEIN NARQ"/>
    <property type="match status" value="1"/>
</dbReference>
<evidence type="ECO:0000259" key="11">
    <source>
        <dbReference type="Pfam" id="PF07730"/>
    </source>
</evidence>
<dbReference type="Proteomes" id="UP000248544">
    <property type="component" value="Unassembled WGS sequence"/>
</dbReference>
<feature type="transmembrane region" description="Helical" evidence="9">
    <location>
        <begin position="16"/>
        <end position="34"/>
    </location>
</feature>
<reference evidence="12 13" key="1">
    <citation type="submission" date="2018-01" db="EMBL/GenBank/DDBJ databases">
        <title>Draft genome sequence of Sphaerisporangium sp. 7K107.</title>
        <authorList>
            <person name="Sahin N."/>
            <person name="Saygin H."/>
            <person name="Ay H."/>
        </authorList>
    </citation>
    <scope>NUCLEOTIDE SEQUENCE [LARGE SCALE GENOMIC DNA]</scope>
    <source>
        <strain evidence="12 13">7K107</strain>
    </source>
</reference>
<evidence type="ECO:0000256" key="4">
    <source>
        <dbReference type="ARBA" id="ARBA00022679"/>
    </source>
</evidence>
<keyword evidence="6 12" id="KW-0418">Kinase</keyword>
<evidence type="ECO:0000256" key="3">
    <source>
        <dbReference type="ARBA" id="ARBA00022553"/>
    </source>
</evidence>
<evidence type="ECO:0000256" key="8">
    <source>
        <dbReference type="ARBA" id="ARBA00023012"/>
    </source>
</evidence>
<evidence type="ECO:0000256" key="2">
    <source>
        <dbReference type="ARBA" id="ARBA00012438"/>
    </source>
</evidence>
<organism evidence="12 13">
    <name type="scientific">Spongiactinospora gelatinilytica</name>
    <dbReference type="NCBI Taxonomy" id="2666298"/>
    <lineage>
        <taxon>Bacteria</taxon>
        <taxon>Bacillati</taxon>
        <taxon>Actinomycetota</taxon>
        <taxon>Actinomycetes</taxon>
        <taxon>Streptosporangiales</taxon>
        <taxon>Streptosporangiaceae</taxon>
        <taxon>Spongiactinospora</taxon>
    </lineage>
</organism>
<evidence type="ECO:0000256" key="9">
    <source>
        <dbReference type="SAM" id="Phobius"/>
    </source>
</evidence>
<evidence type="ECO:0000256" key="5">
    <source>
        <dbReference type="ARBA" id="ARBA00022741"/>
    </source>
</evidence>
<dbReference type="RefSeq" id="WP_111166745.1">
    <property type="nucleotide sequence ID" value="NZ_POUA01000052.1"/>
</dbReference>
<dbReference type="GO" id="GO:0000155">
    <property type="term" value="F:phosphorelay sensor kinase activity"/>
    <property type="evidence" value="ECO:0007669"/>
    <property type="project" value="InterPro"/>
</dbReference>
<comment type="caution">
    <text evidence="12">The sequence shown here is derived from an EMBL/GenBank/DDBJ whole genome shotgun (WGS) entry which is preliminary data.</text>
</comment>
<dbReference type="CDD" id="cd16917">
    <property type="entry name" value="HATPase_UhpB-NarQ-NarX-like"/>
    <property type="match status" value="1"/>
</dbReference>
<feature type="domain" description="Histidine kinase/HSP90-like ATPase" evidence="10">
    <location>
        <begin position="306"/>
        <end position="392"/>
    </location>
</feature>
<keyword evidence="8" id="KW-0902">Two-component regulatory system</keyword>
<dbReference type="InterPro" id="IPR011712">
    <property type="entry name" value="Sig_transdc_His_kin_sub3_dim/P"/>
</dbReference>
<keyword evidence="9" id="KW-1133">Transmembrane helix</keyword>
<name>A0A2W2GSR8_9ACTN</name>
<feature type="transmembrane region" description="Helical" evidence="9">
    <location>
        <begin position="100"/>
        <end position="118"/>
    </location>
</feature>
<feature type="transmembrane region" description="Helical" evidence="9">
    <location>
        <begin position="130"/>
        <end position="147"/>
    </location>
</feature>
<evidence type="ECO:0000256" key="1">
    <source>
        <dbReference type="ARBA" id="ARBA00000085"/>
    </source>
</evidence>
<dbReference type="EMBL" id="POUA01000052">
    <property type="protein sequence ID" value="PZG50982.1"/>
    <property type="molecule type" value="Genomic_DNA"/>
</dbReference>
<evidence type="ECO:0000313" key="13">
    <source>
        <dbReference type="Proteomes" id="UP000248544"/>
    </source>
</evidence>
<keyword evidence="7" id="KW-0067">ATP-binding</keyword>
<dbReference type="InterPro" id="IPR050482">
    <property type="entry name" value="Sensor_HK_TwoCompSys"/>
</dbReference>
<dbReference type="Gene3D" id="1.20.5.1930">
    <property type="match status" value="1"/>
</dbReference>
<dbReference type="GO" id="GO:0016020">
    <property type="term" value="C:membrane"/>
    <property type="evidence" value="ECO:0007669"/>
    <property type="project" value="InterPro"/>
</dbReference>
<comment type="catalytic activity">
    <reaction evidence="1">
        <text>ATP + protein L-histidine = ADP + protein N-phospho-L-histidine.</text>
        <dbReference type="EC" id="2.7.13.3"/>
    </reaction>
</comment>
<dbReference type="Pfam" id="PF02518">
    <property type="entry name" value="HATPase_c"/>
    <property type="match status" value="1"/>
</dbReference>
<keyword evidence="9" id="KW-0472">Membrane</keyword>
<dbReference type="PANTHER" id="PTHR24421">
    <property type="entry name" value="NITRATE/NITRITE SENSOR PROTEIN NARX-RELATED"/>
    <property type="match status" value="1"/>
</dbReference>
<keyword evidence="9" id="KW-0812">Transmembrane</keyword>
<evidence type="ECO:0000313" key="12">
    <source>
        <dbReference type="EMBL" id="PZG50982.1"/>
    </source>
</evidence>
<evidence type="ECO:0000256" key="6">
    <source>
        <dbReference type="ARBA" id="ARBA00022777"/>
    </source>
</evidence>
<protein>
    <recommendedName>
        <fullName evidence="2">histidine kinase</fullName>
        <ecNumber evidence="2">2.7.13.3</ecNumber>
    </recommendedName>
</protein>
<dbReference type="InterPro" id="IPR036890">
    <property type="entry name" value="HATPase_C_sf"/>
</dbReference>
<dbReference type="Pfam" id="PF07730">
    <property type="entry name" value="HisKA_3"/>
    <property type="match status" value="1"/>
</dbReference>